<reference evidence="8 9" key="1">
    <citation type="journal article" date="2012" name="J. Bacteriol.">
        <title>Genome Sequence of n-Alkane-Degrading Hydrocarboniphaga effusa Strain AP103T (ATCC BAA-332T).</title>
        <authorList>
            <person name="Chang H.K."/>
            <person name="Zylstra G.J."/>
            <person name="Chae J.C."/>
        </authorList>
    </citation>
    <scope>NUCLEOTIDE SEQUENCE [LARGE SCALE GENOMIC DNA]</scope>
    <source>
        <strain evidence="8 9">AP103</strain>
    </source>
</reference>
<name>I8I1Y3_9GAMM</name>
<comment type="caution">
    <text evidence="6">Lacks conserved residue(s) required for the propagation of feature annotation.</text>
</comment>
<comment type="function">
    <text evidence="6">Catalyzes the transfer of a formyl group from 10-formyltetrahydrofolate to 5-phospho-ribosyl-glycinamide (GAR), producing 5-phospho-ribosyl-N-formylglycinamide (FGAR) and tetrahydrofolate.</text>
</comment>
<dbReference type="AlphaFoldDB" id="I8I1Y3"/>
<dbReference type="PANTHER" id="PTHR43369">
    <property type="entry name" value="PHOSPHORIBOSYLGLYCINAMIDE FORMYLTRANSFERASE"/>
    <property type="match status" value="1"/>
</dbReference>
<feature type="active site" description="Proton donor" evidence="6">
    <location>
        <position position="104"/>
    </location>
</feature>
<dbReference type="HAMAP" id="MF_01930">
    <property type="entry name" value="PurN"/>
    <property type="match status" value="1"/>
</dbReference>
<dbReference type="EMBL" id="AKGD01000002">
    <property type="protein sequence ID" value="EIT69816.1"/>
    <property type="molecule type" value="Genomic_DNA"/>
</dbReference>
<feature type="binding site" evidence="6">
    <location>
        <position position="102"/>
    </location>
    <ligand>
        <name>(6R)-10-formyltetrahydrofolate</name>
        <dbReference type="ChEBI" id="CHEBI:195366"/>
    </ligand>
</feature>
<feature type="domain" description="Formyl transferase N-terminal" evidence="7">
    <location>
        <begin position="2"/>
        <end position="178"/>
    </location>
</feature>
<comment type="caution">
    <text evidence="8">The sequence shown here is derived from an EMBL/GenBank/DDBJ whole genome shotgun (WGS) entry which is preliminary data.</text>
</comment>
<evidence type="ECO:0000256" key="6">
    <source>
        <dbReference type="HAMAP-Rule" id="MF_01930"/>
    </source>
</evidence>
<dbReference type="PROSITE" id="PS00373">
    <property type="entry name" value="GART"/>
    <property type="match status" value="1"/>
</dbReference>
<dbReference type="NCBIfam" id="TIGR00639">
    <property type="entry name" value="PurN"/>
    <property type="match status" value="1"/>
</dbReference>
<dbReference type="EC" id="2.1.2.2" evidence="6"/>
<dbReference type="GO" id="GO:0005829">
    <property type="term" value="C:cytosol"/>
    <property type="evidence" value="ECO:0007669"/>
    <property type="project" value="TreeGrafter"/>
</dbReference>
<comment type="catalytic activity">
    <reaction evidence="5 6">
        <text>N(1)-(5-phospho-beta-D-ribosyl)glycinamide + (6R)-10-formyltetrahydrofolate = N(2)-formyl-N(1)-(5-phospho-beta-D-ribosyl)glycinamide + (6S)-5,6,7,8-tetrahydrofolate + H(+)</text>
        <dbReference type="Rhea" id="RHEA:15053"/>
        <dbReference type="ChEBI" id="CHEBI:15378"/>
        <dbReference type="ChEBI" id="CHEBI:57453"/>
        <dbReference type="ChEBI" id="CHEBI:143788"/>
        <dbReference type="ChEBI" id="CHEBI:147286"/>
        <dbReference type="ChEBI" id="CHEBI:195366"/>
        <dbReference type="EC" id="2.1.2.2"/>
    </reaction>
</comment>
<evidence type="ECO:0000256" key="2">
    <source>
        <dbReference type="ARBA" id="ARBA00022679"/>
    </source>
</evidence>
<proteinExistence type="inferred from homology"/>
<evidence type="ECO:0000256" key="4">
    <source>
        <dbReference type="ARBA" id="ARBA00038440"/>
    </source>
</evidence>
<comment type="similarity">
    <text evidence="4 6">Belongs to the GART family.</text>
</comment>
<dbReference type="STRING" id="1172194.WQQ_33980"/>
<dbReference type="CDD" id="cd08645">
    <property type="entry name" value="FMT_core_GART"/>
    <property type="match status" value="1"/>
</dbReference>
<dbReference type="PATRIC" id="fig|1172194.4.peg.3297"/>
<evidence type="ECO:0000256" key="5">
    <source>
        <dbReference type="ARBA" id="ARBA00047664"/>
    </source>
</evidence>
<protein>
    <recommendedName>
        <fullName evidence="6">Phosphoribosylglycinamide formyltransferase</fullName>
        <ecNumber evidence="6">2.1.2.2</ecNumber>
    </recommendedName>
    <alternativeName>
        <fullName evidence="6">5'-phosphoribosylglycinamide transformylase</fullName>
    </alternativeName>
    <alternativeName>
        <fullName evidence="6">GAR transformylase</fullName>
        <shortName evidence="6">GART</shortName>
    </alternativeName>
</protein>
<dbReference type="InterPro" id="IPR004607">
    <property type="entry name" value="GART"/>
</dbReference>
<dbReference type="Gene3D" id="3.40.50.170">
    <property type="entry name" value="Formyl transferase, N-terminal domain"/>
    <property type="match status" value="1"/>
</dbReference>
<keyword evidence="2 6" id="KW-0808">Transferase</keyword>
<dbReference type="GO" id="GO:0006189">
    <property type="term" value="P:'de novo' IMP biosynthetic process"/>
    <property type="evidence" value="ECO:0007669"/>
    <property type="project" value="UniProtKB-UniRule"/>
</dbReference>
<dbReference type="InterPro" id="IPR001555">
    <property type="entry name" value="GART_AS"/>
</dbReference>
<sequence length="215" mass="23117">MLISGRGRNLQAFIDATRDGRIEADIALVVSNRADAAGLGLARDAGIPTRVIAHRDYPTREAFDAQLIDAIAPLQPDLVLLAGFMRILTPSFIRAFEGRLLNIHPSLLPRYPGLDTHARAIAAGDAEHGASVHLVTEELDGGSVLMQGAVPVLPDDDAASLAERVMRDVELRIYPQVVSWCLRGVLTVAADGLRYEGERVGAPLGLEKLEPAFRG</sequence>
<feature type="binding site" evidence="6">
    <location>
        <begin position="85"/>
        <end position="88"/>
    </location>
    <ligand>
        <name>(6R)-10-formyltetrahydrofolate</name>
        <dbReference type="ChEBI" id="CHEBI:195366"/>
    </ligand>
</feature>
<dbReference type="PANTHER" id="PTHR43369:SF2">
    <property type="entry name" value="PHOSPHORIBOSYLGLYCINAMIDE FORMYLTRANSFERASE"/>
    <property type="match status" value="1"/>
</dbReference>
<dbReference type="UniPathway" id="UPA00074">
    <property type="reaction ID" value="UER00126"/>
</dbReference>
<evidence type="ECO:0000313" key="9">
    <source>
        <dbReference type="Proteomes" id="UP000003704"/>
    </source>
</evidence>
<dbReference type="InterPro" id="IPR002376">
    <property type="entry name" value="Formyl_transf_N"/>
</dbReference>
<dbReference type="InterPro" id="IPR036477">
    <property type="entry name" value="Formyl_transf_N_sf"/>
</dbReference>
<feature type="site" description="Raises pKa of active site His" evidence="6">
    <location>
        <position position="140"/>
    </location>
</feature>
<evidence type="ECO:0000313" key="8">
    <source>
        <dbReference type="EMBL" id="EIT69816.1"/>
    </source>
</evidence>
<evidence type="ECO:0000256" key="1">
    <source>
        <dbReference type="ARBA" id="ARBA00005054"/>
    </source>
</evidence>
<dbReference type="GO" id="GO:0004644">
    <property type="term" value="F:phosphoribosylglycinamide formyltransferase activity"/>
    <property type="evidence" value="ECO:0007669"/>
    <property type="project" value="UniProtKB-UniRule"/>
</dbReference>
<keyword evidence="3 6" id="KW-0658">Purine biosynthesis</keyword>
<accession>I8I1Y3</accession>
<gene>
    <name evidence="6" type="primary">purN</name>
    <name evidence="8" type="ORF">WQQ_33980</name>
</gene>
<comment type="pathway">
    <text evidence="1 6">Purine metabolism; IMP biosynthesis via de novo pathway; N(2)-formyl-N(1)-(5-phospho-D-ribosyl)glycinamide from N(1)-(5-phospho-D-ribosyl)glycinamide (10-formyl THF route): step 1/1.</text>
</comment>
<feature type="binding site" evidence="6">
    <location>
        <position position="60"/>
    </location>
    <ligand>
        <name>(6R)-10-formyltetrahydrofolate</name>
        <dbReference type="ChEBI" id="CHEBI:195366"/>
    </ligand>
</feature>
<evidence type="ECO:0000259" key="7">
    <source>
        <dbReference type="Pfam" id="PF00551"/>
    </source>
</evidence>
<dbReference type="SUPFAM" id="SSF53328">
    <property type="entry name" value="Formyltransferase"/>
    <property type="match status" value="1"/>
</dbReference>
<keyword evidence="9" id="KW-1185">Reference proteome</keyword>
<evidence type="ECO:0000256" key="3">
    <source>
        <dbReference type="ARBA" id="ARBA00022755"/>
    </source>
</evidence>
<organism evidence="8 9">
    <name type="scientific">Hydrocarboniphaga effusa AP103</name>
    <dbReference type="NCBI Taxonomy" id="1172194"/>
    <lineage>
        <taxon>Bacteria</taxon>
        <taxon>Pseudomonadati</taxon>
        <taxon>Pseudomonadota</taxon>
        <taxon>Gammaproteobacteria</taxon>
        <taxon>Nevskiales</taxon>
        <taxon>Nevskiaceae</taxon>
        <taxon>Hydrocarboniphaga</taxon>
    </lineage>
</organism>
<dbReference type="Pfam" id="PF00551">
    <property type="entry name" value="Formyl_trans_N"/>
    <property type="match status" value="1"/>
</dbReference>
<dbReference type="Proteomes" id="UP000003704">
    <property type="component" value="Unassembled WGS sequence"/>
</dbReference>